<proteinExistence type="predicted"/>
<dbReference type="AlphaFoldDB" id="A0AAU8MYF6"/>
<evidence type="ECO:0000313" key="1">
    <source>
        <dbReference type="EMBL" id="XCO77235.1"/>
    </source>
</evidence>
<organism evidence="1">
    <name type="scientific">Lysobacter firmicutimachus</name>
    <dbReference type="NCBI Taxonomy" id="1792846"/>
    <lineage>
        <taxon>Bacteria</taxon>
        <taxon>Pseudomonadati</taxon>
        <taxon>Pseudomonadota</taxon>
        <taxon>Gammaproteobacteria</taxon>
        <taxon>Lysobacterales</taxon>
        <taxon>Lysobacteraceae</taxon>
        <taxon>Lysobacter</taxon>
    </lineage>
</organism>
<accession>A0AAU8MYF6</accession>
<reference evidence="1" key="1">
    <citation type="submission" date="2024-06" db="EMBL/GenBank/DDBJ databases">
        <authorList>
            <person name="Li S."/>
        </authorList>
    </citation>
    <scope>NUCLEOTIDE SEQUENCE</scope>
    <source>
        <strain evidence="1">SR10</strain>
    </source>
</reference>
<dbReference type="EMBL" id="CP159925">
    <property type="protein sequence ID" value="XCO77235.1"/>
    <property type="molecule type" value="Genomic_DNA"/>
</dbReference>
<gene>
    <name evidence="1" type="ORF">ABU614_10775</name>
</gene>
<name>A0AAU8MYF6_9GAMM</name>
<dbReference type="RefSeq" id="WP_363800576.1">
    <property type="nucleotide sequence ID" value="NZ_CP159925.1"/>
</dbReference>
<sequence>MTATELQIAQKYGAPLIPIEAVAEILGRKPNSLRVLVNHGRGDEVLAAKLRACRAQLGRRVMFRVSDIARLIDEA</sequence>
<protein>
    <recommendedName>
        <fullName evidence="2">DNA-binding protein</fullName>
    </recommendedName>
</protein>
<evidence type="ECO:0008006" key="2">
    <source>
        <dbReference type="Google" id="ProtNLM"/>
    </source>
</evidence>